<keyword evidence="10" id="KW-1185">Reference proteome</keyword>
<dbReference type="InterPro" id="IPR013783">
    <property type="entry name" value="Ig-like_fold"/>
</dbReference>
<dbReference type="AlphaFoldDB" id="A4S8C2"/>
<dbReference type="SMART" id="SM01066">
    <property type="entry name" value="CBM_25"/>
    <property type="match status" value="1"/>
</dbReference>
<comment type="catalytic activity">
    <reaction evidence="1">
        <text>[(1-&gt;4)-alpha-D-glucosyl](n) + ADP-alpha-D-glucose = [(1-&gt;4)-alpha-D-glucosyl](n+1) + ADP + H(+)</text>
        <dbReference type="Rhea" id="RHEA:18189"/>
        <dbReference type="Rhea" id="RHEA-COMP:9584"/>
        <dbReference type="Rhea" id="RHEA-COMP:9587"/>
        <dbReference type="ChEBI" id="CHEBI:15378"/>
        <dbReference type="ChEBI" id="CHEBI:15444"/>
        <dbReference type="ChEBI" id="CHEBI:57498"/>
        <dbReference type="ChEBI" id="CHEBI:456216"/>
        <dbReference type="EC" id="2.4.1.21"/>
    </reaction>
</comment>
<dbReference type="Gene3D" id="2.60.40.10">
    <property type="entry name" value="Immunoglobulins"/>
    <property type="match status" value="1"/>
</dbReference>
<dbReference type="OMA" id="ALQANCM"/>
<gene>
    <name evidence="9" type="ORF">OSTLU_40458</name>
</gene>
<protein>
    <recommendedName>
        <fullName evidence="4">starch synthase</fullName>
        <ecNumber evidence="4">2.4.1.21</ecNumber>
    </recommendedName>
</protein>
<evidence type="ECO:0000313" key="10">
    <source>
        <dbReference type="Proteomes" id="UP000001568"/>
    </source>
</evidence>
<dbReference type="GO" id="GO:0019252">
    <property type="term" value="P:starch biosynthetic process"/>
    <property type="evidence" value="ECO:0007669"/>
    <property type="project" value="UniProtKB-UniPathway"/>
</dbReference>
<dbReference type="HOGENOM" id="CLU_009583_18_3_1"/>
<evidence type="ECO:0000259" key="8">
    <source>
        <dbReference type="SMART" id="SM01066"/>
    </source>
</evidence>
<evidence type="ECO:0000256" key="5">
    <source>
        <dbReference type="ARBA" id="ARBA00022676"/>
    </source>
</evidence>
<evidence type="ECO:0000256" key="1">
    <source>
        <dbReference type="ARBA" id="ARBA00001478"/>
    </source>
</evidence>
<dbReference type="CAZy" id="GT5">
    <property type="family name" value="Glycosyltransferase Family 5"/>
</dbReference>
<evidence type="ECO:0000256" key="4">
    <source>
        <dbReference type="ARBA" id="ARBA00012588"/>
    </source>
</evidence>
<dbReference type="STRING" id="436017.A4S8C2"/>
<evidence type="ECO:0000256" key="2">
    <source>
        <dbReference type="ARBA" id="ARBA00004727"/>
    </source>
</evidence>
<dbReference type="OrthoDB" id="2018403at2759"/>
<evidence type="ECO:0000313" key="9">
    <source>
        <dbReference type="EMBL" id="ABP00035.1"/>
    </source>
</evidence>
<dbReference type="eggNOG" id="ENOG502QQTU">
    <property type="taxonomic scope" value="Eukaryota"/>
</dbReference>
<dbReference type="PANTHER" id="PTHR46083">
    <property type="match status" value="1"/>
</dbReference>
<name>A4S8C2_OSTLU</name>
<dbReference type="GO" id="GO:2001070">
    <property type="term" value="F:starch binding"/>
    <property type="evidence" value="ECO:0007669"/>
    <property type="project" value="InterPro"/>
</dbReference>
<dbReference type="PANTHER" id="PTHR46083:SF5">
    <property type="entry name" value="STARCH SYNTHASE 3, CHLOROPLASTIC_AMYLOPLASTIC"/>
    <property type="match status" value="1"/>
</dbReference>
<dbReference type="GO" id="GO:0009011">
    <property type="term" value="F:alpha-1,4-glucan glucosyltransferase (ADP-glucose donor) activity"/>
    <property type="evidence" value="ECO:0007669"/>
    <property type="project" value="UniProtKB-EC"/>
</dbReference>
<feature type="domain" description="Carbohydrate binding module family 25" evidence="8">
    <location>
        <begin position="120"/>
        <end position="210"/>
    </location>
</feature>
<dbReference type="Gene3D" id="3.40.50.2000">
    <property type="entry name" value="Glycogen Phosphorylase B"/>
    <property type="match status" value="3"/>
</dbReference>
<dbReference type="InterPro" id="IPR011835">
    <property type="entry name" value="GS/SS"/>
</dbReference>
<dbReference type="HAMAP" id="MF_00484">
    <property type="entry name" value="Glycogen_synth"/>
    <property type="match status" value="1"/>
</dbReference>
<accession>A4S8C2</accession>
<dbReference type="EC" id="2.4.1.21" evidence="4"/>
<dbReference type="Pfam" id="PF16760">
    <property type="entry name" value="CBM53"/>
    <property type="match status" value="1"/>
</dbReference>
<dbReference type="InterPro" id="IPR013534">
    <property type="entry name" value="Starch_synth_cat_dom"/>
</dbReference>
<evidence type="ECO:0000256" key="3">
    <source>
        <dbReference type="ARBA" id="ARBA00010281"/>
    </source>
</evidence>
<dbReference type="RefSeq" id="XP_001421741.1">
    <property type="nucleotide sequence ID" value="XM_001421704.1"/>
</dbReference>
<reference evidence="9 10" key="1">
    <citation type="journal article" date="2007" name="Proc. Natl. Acad. Sci. U.S.A.">
        <title>The tiny eukaryote Ostreococcus provides genomic insights into the paradox of plankton speciation.</title>
        <authorList>
            <person name="Palenik B."/>
            <person name="Grimwood J."/>
            <person name="Aerts A."/>
            <person name="Rouze P."/>
            <person name="Salamov A."/>
            <person name="Putnam N."/>
            <person name="Dupont C."/>
            <person name="Jorgensen R."/>
            <person name="Derelle E."/>
            <person name="Rombauts S."/>
            <person name="Zhou K."/>
            <person name="Otillar R."/>
            <person name="Merchant S.S."/>
            <person name="Podell S."/>
            <person name="Gaasterland T."/>
            <person name="Napoli C."/>
            <person name="Gendler K."/>
            <person name="Manuell A."/>
            <person name="Tai V."/>
            <person name="Vallon O."/>
            <person name="Piganeau G."/>
            <person name="Jancek S."/>
            <person name="Heijde M."/>
            <person name="Jabbari K."/>
            <person name="Bowler C."/>
            <person name="Lohr M."/>
            <person name="Robbens S."/>
            <person name="Werner G."/>
            <person name="Dubchak I."/>
            <person name="Pazour G.J."/>
            <person name="Ren Q."/>
            <person name="Paulsen I."/>
            <person name="Delwiche C."/>
            <person name="Schmutz J."/>
            <person name="Rokhsar D."/>
            <person name="Van de Peer Y."/>
            <person name="Moreau H."/>
            <person name="Grigoriev I.V."/>
        </authorList>
    </citation>
    <scope>NUCLEOTIDE SEQUENCE [LARGE SCALE GENOMIC DNA]</scope>
    <source>
        <strain evidence="9 10">CCE9901</strain>
    </source>
</reference>
<dbReference type="Gramene" id="ABP00035">
    <property type="protein sequence ID" value="ABP00035"/>
    <property type="gene ID" value="OSTLU_40458"/>
</dbReference>
<organism evidence="9 10">
    <name type="scientific">Ostreococcus lucimarinus (strain CCE9901)</name>
    <dbReference type="NCBI Taxonomy" id="436017"/>
    <lineage>
        <taxon>Eukaryota</taxon>
        <taxon>Viridiplantae</taxon>
        <taxon>Chlorophyta</taxon>
        <taxon>Mamiellophyceae</taxon>
        <taxon>Mamiellales</taxon>
        <taxon>Bathycoccaceae</taxon>
        <taxon>Ostreococcus</taxon>
    </lineage>
</organism>
<dbReference type="UniPathway" id="UPA00152"/>
<keyword evidence="7" id="KW-0750">Starch biosynthesis</keyword>
<comment type="similarity">
    <text evidence="3">Belongs to the glycosyltransferase 1 family. Bacterial/plant glycogen synthase subfamily.</text>
</comment>
<dbReference type="KEGG" id="olu:OSTLU_40458"/>
<proteinExistence type="inferred from homology"/>
<keyword evidence="5" id="KW-0328">Glycosyltransferase</keyword>
<dbReference type="CDD" id="cd03791">
    <property type="entry name" value="GT5_Glycogen_synthase_DULL1-like"/>
    <property type="match status" value="1"/>
</dbReference>
<sequence>MEKSTGADDTFIATVDVPATAAVMDFVFSDGGAIYDNADRADFHAPVRNASQKLEIARMSSVLQRFQEITTARHAKEKADKIKKDKRDKAKAEAKAKAQAVTLKQQEHVLFTEPGQLEAGKIMKLFYNPNNTSLKGSERVFIVGSWNRWSHEKTFKLPMTEVLVKGEKRMEVELNIPTDAYMMDFVFSNGNHEGAHYDNRNNMDYHIPVIGGKDEKGVAVVEKPLHVVSVSVEMAPIAKVGGLGDVVTSLGLAVQAEGHKVEVVLPKYDVLKYDLIEDLKEEEGFQWGGCYNHVFSGTVEGVKTYFIDPDNGMFKVGMIYGTDYLEIPLTDAERFGYFSRAALEWMLQSGRQPDIIHCHDWQTAPVAKVYWEDYHNYGLGNPRVVFTIHNLDFGQSLIREAMDYSQIGTTVSRSYAQEISGHDSISHQLQKFHGVVNGIDPDIWDPANDKCLPVSYEIDTVAEGKAACRAALCSRSNISNKSDVPLIGVVTRLTHQKGIHLIKHAIFKALERGCQVVLLGSAPDPNVQREFEDMANALKQNHFNDAALHLYFDEPLSHLIYAGSDMILVPSMFEPCGLSQLIAMRYGTVPVVRRTGGLADTVFDYDHDHAKAEWEGMTPNGFQFDGTEAHDIDYALNRAIDLFYNDIEKFHALQANCMSCDFSWNRPALDYIELYHAARK</sequence>
<dbReference type="GO" id="GO:0004373">
    <property type="term" value="F:alpha-1,4-glucan glucosyltransferase (UDP-glucose donor) activity"/>
    <property type="evidence" value="ECO:0007669"/>
    <property type="project" value="InterPro"/>
</dbReference>
<dbReference type="InterPro" id="IPR001296">
    <property type="entry name" value="Glyco_trans_1"/>
</dbReference>
<evidence type="ECO:0000256" key="7">
    <source>
        <dbReference type="ARBA" id="ARBA00022922"/>
    </source>
</evidence>
<dbReference type="CAZy" id="CBM53">
    <property type="family name" value="Carbohydrate-Binding Module Family 53"/>
</dbReference>
<dbReference type="SUPFAM" id="SSF53756">
    <property type="entry name" value="UDP-Glycosyltransferase/glycogen phosphorylase"/>
    <property type="match status" value="1"/>
</dbReference>
<dbReference type="Pfam" id="PF08323">
    <property type="entry name" value="Glyco_transf_5"/>
    <property type="match status" value="1"/>
</dbReference>
<keyword evidence="6" id="KW-0808">Transferase</keyword>
<comment type="pathway">
    <text evidence="2">Glycan biosynthesis; starch biosynthesis.</text>
</comment>
<evidence type="ECO:0000256" key="6">
    <source>
        <dbReference type="ARBA" id="ARBA00022679"/>
    </source>
</evidence>
<dbReference type="InterPro" id="IPR005085">
    <property type="entry name" value="CBM25"/>
</dbReference>
<dbReference type="Pfam" id="PF00534">
    <property type="entry name" value="Glycos_transf_1"/>
    <property type="match status" value="1"/>
</dbReference>
<dbReference type="GeneID" id="5005635"/>
<dbReference type="Proteomes" id="UP000001568">
    <property type="component" value="Chromosome 15"/>
</dbReference>
<dbReference type="EMBL" id="CP000595">
    <property type="protein sequence ID" value="ABP00035.1"/>
    <property type="molecule type" value="Genomic_DNA"/>
</dbReference>